<organism evidence="2 3">
    <name type="scientific">Desulfoscipio geothermicus DSM 3669</name>
    <dbReference type="NCBI Taxonomy" id="1121426"/>
    <lineage>
        <taxon>Bacteria</taxon>
        <taxon>Bacillati</taxon>
        <taxon>Bacillota</taxon>
        <taxon>Clostridia</taxon>
        <taxon>Eubacteriales</taxon>
        <taxon>Desulfallaceae</taxon>
        <taxon>Desulfoscipio</taxon>
    </lineage>
</organism>
<dbReference type="InterPro" id="IPR012296">
    <property type="entry name" value="Nuclease_put_TT1808"/>
</dbReference>
<keyword evidence="2" id="KW-0378">Hydrolase</keyword>
<keyword evidence="2" id="KW-0540">Nuclease</keyword>
<protein>
    <submittedName>
        <fullName evidence="2">Endonuclease, Uma2 family (Restriction endonuclease fold)</fullName>
    </submittedName>
</protein>
<evidence type="ECO:0000313" key="2">
    <source>
        <dbReference type="EMBL" id="SFR02753.1"/>
    </source>
</evidence>
<dbReference type="RefSeq" id="WP_092482630.1">
    <property type="nucleotide sequence ID" value="NZ_FOYM01000008.1"/>
</dbReference>
<dbReference type="InterPro" id="IPR008538">
    <property type="entry name" value="Uma2"/>
</dbReference>
<dbReference type="Proteomes" id="UP000199584">
    <property type="component" value="Unassembled WGS sequence"/>
</dbReference>
<accession>A0A1I6DBC2</accession>
<evidence type="ECO:0000259" key="1">
    <source>
        <dbReference type="Pfam" id="PF05685"/>
    </source>
</evidence>
<dbReference type="Pfam" id="PF05685">
    <property type="entry name" value="Uma2"/>
    <property type="match status" value="1"/>
</dbReference>
<evidence type="ECO:0000313" key="3">
    <source>
        <dbReference type="Proteomes" id="UP000199584"/>
    </source>
</evidence>
<proteinExistence type="predicted"/>
<keyword evidence="3" id="KW-1185">Reference proteome</keyword>
<dbReference type="STRING" id="39060.SAMN05660706_10859"/>
<keyword evidence="2" id="KW-0255">Endonuclease</keyword>
<dbReference type="GO" id="GO:0004519">
    <property type="term" value="F:endonuclease activity"/>
    <property type="evidence" value="ECO:0007669"/>
    <property type="project" value="UniProtKB-KW"/>
</dbReference>
<dbReference type="EMBL" id="FOYM01000008">
    <property type="protein sequence ID" value="SFR02753.1"/>
    <property type="molecule type" value="Genomic_DNA"/>
</dbReference>
<reference evidence="3" key="1">
    <citation type="submission" date="2016-10" db="EMBL/GenBank/DDBJ databases">
        <authorList>
            <person name="Varghese N."/>
            <person name="Submissions S."/>
        </authorList>
    </citation>
    <scope>NUCLEOTIDE SEQUENCE [LARGE SCALE GENOMIC DNA]</scope>
    <source>
        <strain evidence="3">DSM 3669</strain>
    </source>
</reference>
<feature type="domain" description="Putative restriction endonuclease" evidence="1">
    <location>
        <begin position="12"/>
        <end position="177"/>
    </location>
</feature>
<gene>
    <name evidence="2" type="ORF">SAMN05660706_10859</name>
</gene>
<dbReference type="OrthoDB" id="9798254at2"/>
<dbReference type="SUPFAM" id="SSF52980">
    <property type="entry name" value="Restriction endonuclease-like"/>
    <property type="match status" value="1"/>
</dbReference>
<dbReference type="CDD" id="cd06260">
    <property type="entry name" value="DUF820-like"/>
    <property type="match status" value="1"/>
</dbReference>
<dbReference type="PANTHER" id="PTHR34107:SF4">
    <property type="entry name" value="SLL1222 PROTEIN"/>
    <property type="match status" value="1"/>
</dbReference>
<dbReference type="PANTHER" id="PTHR34107">
    <property type="entry name" value="SLL0198 PROTEIN-RELATED"/>
    <property type="match status" value="1"/>
</dbReference>
<dbReference type="InterPro" id="IPR011335">
    <property type="entry name" value="Restrct_endonuc-II-like"/>
</dbReference>
<sequence length="182" mass="20752">MQIEQNKYFTYEDYLKINDDNRYEIIGGDLILVPAPKTIHQRISGEIFAAIKNFIQENNLGVVFYAPTDVVLTPEDKPQPDILYISKERLDIIKEQYIDGAPDLVVEVLSPSTASRDKVEKSRLYYAHGVKEYWIVDPDNGVVEVLIPGAKYWQIAGAYNRKETLSSPLLSGLEINLQKIFT</sequence>
<name>A0A1I6DBC2_9FIRM</name>
<dbReference type="AlphaFoldDB" id="A0A1I6DBC2"/>
<dbReference type="Gene3D" id="3.90.1570.10">
    <property type="entry name" value="tt1808, chain A"/>
    <property type="match status" value="1"/>
</dbReference>